<dbReference type="AlphaFoldDB" id="K6V4S8"/>
<comment type="similarity">
    <text evidence="1">Belongs to the glycosyltransferase 2 family.</text>
</comment>
<feature type="domain" description="Glycosyltransferase 2-like" evidence="4">
    <location>
        <begin position="27"/>
        <end position="189"/>
    </location>
</feature>
<name>K6V4S8_9MICO</name>
<dbReference type="eggNOG" id="COG1215">
    <property type="taxonomic scope" value="Bacteria"/>
</dbReference>
<dbReference type="Proteomes" id="UP000008495">
    <property type="component" value="Unassembled WGS sequence"/>
</dbReference>
<dbReference type="Pfam" id="PF00535">
    <property type="entry name" value="Glycos_transf_2"/>
    <property type="match status" value="1"/>
</dbReference>
<dbReference type="EMBL" id="BAGZ01000005">
    <property type="protein sequence ID" value="GAB77168.1"/>
    <property type="molecule type" value="Genomic_DNA"/>
</dbReference>
<evidence type="ECO:0000259" key="4">
    <source>
        <dbReference type="Pfam" id="PF00535"/>
    </source>
</evidence>
<evidence type="ECO:0000256" key="1">
    <source>
        <dbReference type="ARBA" id="ARBA00006739"/>
    </source>
</evidence>
<reference evidence="5 6" key="1">
    <citation type="submission" date="2012-08" db="EMBL/GenBank/DDBJ databases">
        <title>Whole genome shotgun sequence of Austwickia chelonae NBRC 105200.</title>
        <authorList>
            <person name="Yoshida I."/>
            <person name="Hosoyama A."/>
            <person name="Tsuchikane K."/>
            <person name="Katsumata H."/>
            <person name="Ando Y."/>
            <person name="Ohji S."/>
            <person name="Hamada M."/>
            <person name="Tamura T."/>
            <person name="Yamazoe A."/>
            <person name="Yamazaki S."/>
            <person name="Fujita N."/>
        </authorList>
    </citation>
    <scope>NUCLEOTIDE SEQUENCE [LARGE SCALE GENOMIC DNA]</scope>
    <source>
        <strain evidence="5 6">NBRC 105200</strain>
    </source>
</reference>
<evidence type="ECO:0000256" key="3">
    <source>
        <dbReference type="ARBA" id="ARBA00022679"/>
    </source>
</evidence>
<dbReference type="PANTHER" id="PTHR43398:SF1">
    <property type="entry name" value="DOLICHOL-PHOSPHATE MANNOSYLTRANSFERASE SUBUNIT 1"/>
    <property type="match status" value="1"/>
</dbReference>
<dbReference type="SUPFAM" id="SSF53448">
    <property type="entry name" value="Nucleotide-diphospho-sugar transferases"/>
    <property type="match status" value="1"/>
</dbReference>
<dbReference type="CDD" id="cd06442">
    <property type="entry name" value="DPM1_like"/>
    <property type="match status" value="1"/>
</dbReference>
<dbReference type="PANTHER" id="PTHR43398">
    <property type="entry name" value="DOLICHOL-PHOSPHATE MANNOSYLTRANSFERASE SUBUNIT 1"/>
    <property type="match status" value="1"/>
</dbReference>
<protein>
    <submittedName>
        <fullName evidence="5">Putative glycosyltransferase</fullName>
    </submittedName>
</protein>
<dbReference type="GO" id="GO:0004582">
    <property type="term" value="F:dolichyl-phosphate beta-D-mannosyltransferase activity"/>
    <property type="evidence" value="ECO:0007669"/>
    <property type="project" value="InterPro"/>
</dbReference>
<gene>
    <name evidence="5" type="ORF">AUCHE_05_00730</name>
</gene>
<dbReference type="InterPro" id="IPR001173">
    <property type="entry name" value="Glyco_trans_2-like"/>
</dbReference>
<dbReference type="GO" id="GO:0009247">
    <property type="term" value="P:glycolipid biosynthetic process"/>
    <property type="evidence" value="ECO:0007669"/>
    <property type="project" value="TreeGrafter"/>
</dbReference>
<dbReference type="InterPro" id="IPR039528">
    <property type="entry name" value="DPM1-like"/>
</dbReference>
<evidence type="ECO:0000256" key="2">
    <source>
        <dbReference type="ARBA" id="ARBA00022676"/>
    </source>
</evidence>
<dbReference type="Gene3D" id="3.90.550.10">
    <property type="entry name" value="Spore Coat Polysaccharide Biosynthesis Protein SpsA, Chain A"/>
    <property type="match status" value="1"/>
</dbReference>
<dbReference type="InterPro" id="IPR029044">
    <property type="entry name" value="Nucleotide-diphossugar_trans"/>
</dbReference>
<comment type="caution">
    <text evidence="5">The sequence shown here is derived from an EMBL/GenBank/DDBJ whole genome shotgun (WGS) entry which is preliminary data.</text>
</comment>
<dbReference type="STRING" id="100225.SAMN05421595_0983"/>
<keyword evidence="3 5" id="KW-0808">Transferase</keyword>
<evidence type="ECO:0000313" key="5">
    <source>
        <dbReference type="EMBL" id="GAB77168.1"/>
    </source>
</evidence>
<dbReference type="FunFam" id="3.90.550.10:FF:000122">
    <property type="entry name" value="Dolichol-phosphate mannosyltransferase subunit 1"/>
    <property type="match status" value="1"/>
</dbReference>
<dbReference type="GO" id="GO:0016020">
    <property type="term" value="C:membrane"/>
    <property type="evidence" value="ECO:0007669"/>
    <property type="project" value="GOC"/>
</dbReference>
<keyword evidence="6" id="KW-1185">Reference proteome</keyword>
<evidence type="ECO:0000313" key="6">
    <source>
        <dbReference type="Proteomes" id="UP000008495"/>
    </source>
</evidence>
<keyword evidence="2" id="KW-0328">Glycosyltransferase</keyword>
<proteinExistence type="inferred from homology"/>
<accession>K6V4S8</accession>
<sequence length="276" mass="30559">MSVFSRFRQAAPQLPERMRPPLEKVVVLIPTYNERENLPVIAKRVREAVPECDILVLEDNSPDGTGEVADALAAEDDKIQVMHRKGKEGLGKAYLAGFEWAMEKGYDAVVELDADGSHRPEHLPSLLAAAANADVVIGSRWVPGGSVVNWPAHRKALSVYGNLYIAVLLGMPVRDATAGFRVYRTDALRMMGLEHVESHGYCFQTDLTWKAVKAGLEIVEVPIMFVEREIGDSKMSGDIVRESLINVTSWGLKYRAGQVKSAFGRARSGRWNSLDR</sequence>
<organism evidence="5 6">
    <name type="scientific">Austwickia chelonae NBRC 105200</name>
    <dbReference type="NCBI Taxonomy" id="1184607"/>
    <lineage>
        <taxon>Bacteria</taxon>
        <taxon>Bacillati</taxon>
        <taxon>Actinomycetota</taxon>
        <taxon>Actinomycetes</taxon>
        <taxon>Micrococcales</taxon>
        <taxon>Dermatophilaceae</taxon>
        <taxon>Austwickia</taxon>
    </lineage>
</organism>
<dbReference type="RefSeq" id="WP_006501920.1">
    <property type="nucleotide sequence ID" value="NZ_BAGZ01000005.1"/>
</dbReference>